<dbReference type="EMBL" id="BMAO01007185">
    <property type="protein sequence ID" value="GFR14211.1"/>
    <property type="molecule type" value="Genomic_DNA"/>
</dbReference>
<sequence>MKTGKLNPDDNEISWIGSFLPLGAIIGGLIAEQQTLHSLDGCHFLSFGAGPALAVLPPRTKMKNAAPLSK</sequence>
<feature type="non-terminal residue" evidence="2">
    <location>
        <position position="1"/>
    </location>
</feature>
<feature type="transmembrane region" description="Helical" evidence="1">
    <location>
        <begin position="13"/>
        <end position="31"/>
    </location>
</feature>
<keyword evidence="1" id="KW-0812">Transmembrane</keyword>
<evidence type="ECO:0000313" key="2">
    <source>
        <dbReference type="EMBL" id="GFR14211.1"/>
    </source>
</evidence>
<dbReference type="AlphaFoldDB" id="A0A8X6JP08"/>
<keyword evidence="1" id="KW-1133">Transmembrane helix</keyword>
<comment type="caution">
    <text evidence="2">The sequence shown here is derived from an EMBL/GenBank/DDBJ whole genome shotgun (WGS) entry which is preliminary data.</text>
</comment>
<evidence type="ECO:0000256" key="1">
    <source>
        <dbReference type="SAM" id="Phobius"/>
    </source>
</evidence>
<evidence type="ECO:0000313" key="3">
    <source>
        <dbReference type="Proteomes" id="UP000887116"/>
    </source>
</evidence>
<proteinExistence type="predicted"/>
<keyword evidence="3" id="KW-1185">Reference proteome</keyword>
<reference evidence="2" key="1">
    <citation type="submission" date="2020-07" db="EMBL/GenBank/DDBJ databases">
        <title>Multicomponent nature underlies the extraordinary mechanical properties of spider dragline silk.</title>
        <authorList>
            <person name="Kono N."/>
            <person name="Nakamura H."/>
            <person name="Mori M."/>
            <person name="Yoshida Y."/>
            <person name="Ohtoshi R."/>
            <person name="Malay A.D."/>
            <person name="Moran D.A.P."/>
            <person name="Tomita M."/>
            <person name="Numata K."/>
            <person name="Arakawa K."/>
        </authorList>
    </citation>
    <scope>NUCLEOTIDE SEQUENCE</scope>
</reference>
<dbReference type="Proteomes" id="UP000887116">
    <property type="component" value="Unassembled WGS sequence"/>
</dbReference>
<name>A0A8X6JP08_TRICU</name>
<gene>
    <name evidence="2" type="ORF">TNCT_714581</name>
</gene>
<organism evidence="2 3">
    <name type="scientific">Trichonephila clavata</name>
    <name type="common">Joro spider</name>
    <name type="synonym">Nephila clavata</name>
    <dbReference type="NCBI Taxonomy" id="2740835"/>
    <lineage>
        <taxon>Eukaryota</taxon>
        <taxon>Metazoa</taxon>
        <taxon>Ecdysozoa</taxon>
        <taxon>Arthropoda</taxon>
        <taxon>Chelicerata</taxon>
        <taxon>Arachnida</taxon>
        <taxon>Araneae</taxon>
        <taxon>Araneomorphae</taxon>
        <taxon>Entelegynae</taxon>
        <taxon>Araneoidea</taxon>
        <taxon>Nephilidae</taxon>
        <taxon>Trichonephila</taxon>
    </lineage>
</organism>
<protein>
    <submittedName>
        <fullName evidence="2">Uncharacterized protein</fullName>
    </submittedName>
</protein>
<accession>A0A8X6JP08</accession>
<keyword evidence="1" id="KW-0472">Membrane</keyword>